<reference evidence="1" key="1">
    <citation type="journal article" date="2021" name="Proc. Natl. Acad. Sci. U.S.A.">
        <title>A Catalog of Tens of Thousands of Viruses from Human Metagenomes Reveals Hidden Associations with Chronic Diseases.</title>
        <authorList>
            <person name="Tisza M.J."/>
            <person name="Buck C.B."/>
        </authorList>
    </citation>
    <scope>NUCLEOTIDE SEQUENCE</scope>
    <source>
        <strain evidence="1">Ct6YY1</strain>
    </source>
</reference>
<protein>
    <submittedName>
        <fullName evidence="1">Uncharacterized protein</fullName>
    </submittedName>
</protein>
<dbReference type="EMBL" id="BK016186">
    <property type="protein sequence ID" value="DAG01114.1"/>
    <property type="molecule type" value="Genomic_DNA"/>
</dbReference>
<proteinExistence type="predicted"/>
<evidence type="ECO:0000313" key="1">
    <source>
        <dbReference type="EMBL" id="DAG01114.1"/>
    </source>
</evidence>
<accession>A0A8S5V2Y4</accession>
<name>A0A8S5V2Y4_9CAUD</name>
<sequence length="364" mass="38637">MAFTAIATANTTIGPAQYADMAQALAPRFLVDTPNDLQPSYSNGRVTLQPGAALVAGTRVRATGTNSVSIPAPTSGSVVYSICLRVNWNNPASSAVELVAIGGNTVNTTSTFDERKINRIPGVVYDAFVCAVQRTAGSSNAPMWDLRMWGGDGGPIRVTQQGLGSASFLDARAGTMISTDNGQFTKRLDADGVWRDVGTPSNPWKLWTPSLRYYGKDAPNGTSGGNQVYLGTQGRYSGRYRVVDGLLDGFVQITTGAGANFGSGPITMDLPLPCASWQPDTWSMGHIYTDRSFGAPSSLDWHSEVLVKAGWTRGLLFAPVSGDFNDMKFHAATVDGRPGSGTPRIDNAPSTGAVYTYNISYPVE</sequence>
<organism evidence="1">
    <name type="scientific">Siphoviridae sp. ct6YY1</name>
    <dbReference type="NCBI Taxonomy" id="2825343"/>
    <lineage>
        <taxon>Viruses</taxon>
        <taxon>Duplodnaviria</taxon>
        <taxon>Heunggongvirae</taxon>
        <taxon>Uroviricota</taxon>
        <taxon>Caudoviricetes</taxon>
    </lineage>
</organism>